<feature type="domain" description="DC1" evidence="3">
    <location>
        <begin position="124"/>
        <end position="166"/>
    </location>
</feature>
<keyword evidence="5" id="KW-1185">Reference proteome</keyword>
<gene>
    <name evidence="4" type="ORF">F0562_016680</name>
</gene>
<feature type="domain" description="DC1" evidence="3">
    <location>
        <begin position="66"/>
        <end position="113"/>
    </location>
</feature>
<protein>
    <recommendedName>
        <fullName evidence="3">DC1 domain-containing protein</fullName>
    </recommendedName>
</protein>
<evidence type="ECO:0000256" key="2">
    <source>
        <dbReference type="SAM" id="Phobius"/>
    </source>
</evidence>
<dbReference type="Proteomes" id="UP000325577">
    <property type="component" value="Linkage Group LG8"/>
</dbReference>
<organism evidence="4 5">
    <name type="scientific">Nyssa sinensis</name>
    <dbReference type="NCBI Taxonomy" id="561372"/>
    <lineage>
        <taxon>Eukaryota</taxon>
        <taxon>Viridiplantae</taxon>
        <taxon>Streptophyta</taxon>
        <taxon>Embryophyta</taxon>
        <taxon>Tracheophyta</taxon>
        <taxon>Spermatophyta</taxon>
        <taxon>Magnoliopsida</taxon>
        <taxon>eudicotyledons</taxon>
        <taxon>Gunneridae</taxon>
        <taxon>Pentapetalae</taxon>
        <taxon>asterids</taxon>
        <taxon>Cornales</taxon>
        <taxon>Nyssaceae</taxon>
        <taxon>Nyssa</taxon>
    </lineage>
</organism>
<dbReference type="OrthoDB" id="945197at2759"/>
<sequence length="324" mass="36345">MAPVPMNSIEHFTHPGHPLEELHAGTEFLCDGCKTLGTGKRYRCHGCDFDMHEYCGRCPRRLSSFMHPHPLTLVVRKMQGTRQNERFCDVCGEFVEGLFYRCKDCEFDVHPLCTQLPQHLRHALHTVHPLMLQTSSSSPCAVCGGMCNFWRYRCGICSFDIHVECVLTPCDHPPTQRTIPPCHPPPPPQPLLARPPHYGTAYAYGVSSGPPNPYNMYNHVNHVQPCGPPPPHYGAYAYRSAGPSLYNMYSYVNQPSQPHYGAAAYNGVPSGPSLYNTHNYVNQADQEGDATHGRKRKKMYAIVGKLTFGVLSNVIFGMDFFSFI</sequence>
<dbReference type="PANTHER" id="PTHR47841:SF7">
    <property type="entry name" value="CYSTEINE_HISTIDINE-RICH C1 DOMAIN PROTEIN"/>
    <property type="match status" value="1"/>
</dbReference>
<dbReference type="InterPro" id="IPR046349">
    <property type="entry name" value="C1-like_sf"/>
</dbReference>
<dbReference type="InterPro" id="IPR004146">
    <property type="entry name" value="DC1"/>
</dbReference>
<dbReference type="EMBL" id="CM018051">
    <property type="protein sequence ID" value="KAA8516387.1"/>
    <property type="molecule type" value="Genomic_DNA"/>
</dbReference>
<feature type="domain" description="DC1" evidence="3">
    <location>
        <begin position="12"/>
        <end position="55"/>
    </location>
</feature>
<proteinExistence type="predicted"/>
<dbReference type="SUPFAM" id="SSF57889">
    <property type="entry name" value="Cysteine-rich domain"/>
    <property type="match status" value="1"/>
</dbReference>
<keyword evidence="1" id="KW-0677">Repeat</keyword>
<accession>A0A5J4ZGL4</accession>
<dbReference type="AlphaFoldDB" id="A0A5J4ZGL4"/>
<dbReference type="PANTHER" id="PTHR47841">
    <property type="entry name" value="DIACYLGLYCEROL KINASE THETA-LIKE-RELATED"/>
    <property type="match status" value="1"/>
</dbReference>
<evidence type="ECO:0000313" key="5">
    <source>
        <dbReference type="Proteomes" id="UP000325577"/>
    </source>
</evidence>
<reference evidence="4 5" key="1">
    <citation type="submission" date="2019-09" db="EMBL/GenBank/DDBJ databases">
        <title>A chromosome-level genome assembly of the Chinese tupelo Nyssa sinensis.</title>
        <authorList>
            <person name="Yang X."/>
            <person name="Kang M."/>
            <person name="Yang Y."/>
            <person name="Xiong H."/>
            <person name="Wang M."/>
            <person name="Zhang Z."/>
            <person name="Wang Z."/>
            <person name="Wu H."/>
            <person name="Ma T."/>
            <person name="Liu J."/>
            <person name="Xi Z."/>
        </authorList>
    </citation>
    <scope>NUCLEOTIDE SEQUENCE [LARGE SCALE GENOMIC DNA]</scope>
    <source>
        <strain evidence="4">J267</strain>
        <tissue evidence="4">Leaf</tissue>
    </source>
</reference>
<dbReference type="Gene3D" id="3.30.60.20">
    <property type="match status" value="1"/>
</dbReference>
<evidence type="ECO:0000259" key="3">
    <source>
        <dbReference type="Pfam" id="PF03107"/>
    </source>
</evidence>
<dbReference type="CDD" id="cd00029">
    <property type="entry name" value="C1"/>
    <property type="match status" value="1"/>
</dbReference>
<keyword evidence="2" id="KW-0812">Transmembrane</keyword>
<keyword evidence="2" id="KW-0472">Membrane</keyword>
<name>A0A5J4ZGL4_9ASTE</name>
<dbReference type="Pfam" id="PF03107">
    <property type="entry name" value="C1_2"/>
    <property type="match status" value="3"/>
</dbReference>
<evidence type="ECO:0000256" key="1">
    <source>
        <dbReference type="ARBA" id="ARBA00022737"/>
    </source>
</evidence>
<feature type="transmembrane region" description="Helical" evidence="2">
    <location>
        <begin position="302"/>
        <end position="323"/>
    </location>
</feature>
<keyword evidence="2" id="KW-1133">Transmembrane helix</keyword>
<evidence type="ECO:0000313" key="4">
    <source>
        <dbReference type="EMBL" id="KAA8516387.1"/>
    </source>
</evidence>